<dbReference type="InterPro" id="IPR029000">
    <property type="entry name" value="Cyclophilin-like_dom_sf"/>
</dbReference>
<feature type="region of interest" description="Disordered" evidence="7">
    <location>
        <begin position="1"/>
        <end position="43"/>
    </location>
</feature>
<dbReference type="OrthoDB" id="193499at2759"/>
<feature type="compositionally biased region" description="Gly residues" evidence="7">
    <location>
        <begin position="1"/>
        <end position="13"/>
    </location>
</feature>
<dbReference type="InterPro" id="IPR002130">
    <property type="entry name" value="Cyclophilin-type_PPIase_dom"/>
</dbReference>
<dbReference type="Proteomes" id="UP001152607">
    <property type="component" value="Unassembled WGS sequence"/>
</dbReference>
<keyword evidence="3 6" id="KW-0697">Rotamase</keyword>
<evidence type="ECO:0000256" key="5">
    <source>
        <dbReference type="ARBA" id="ARBA00038340"/>
    </source>
</evidence>
<dbReference type="GO" id="GO:0005737">
    <property type="term" value="C:cytoplasm"/>
    <property type="evidence" value="ECO:0007669"/>
    <property type="project" value="TreeGrafter"/>
</dbReference>
<comment type="similarity">
    <text evidence="5">Belongs to the cyclophilin-type PPIase family. PPIase B subfamily.</text>
</comment>
<evidence type="ECO:0000256" key="2">
    <source>
        <dbReference type="ARBA" id="ARBA00022729"/>
    </source>
</evidence>
<dbReference type="Gene3D" id="2.40.100.10">
    <property type="entry name" value="Cyclophilin-like"/>
    <property type="match status" value="1"/>
</dbReference>
<evidence type="ECO:0000256" key="3">
    <source>
        <dbReference type="ARBA" id="ARBA00023110"/>
    </source>
</evidence>
<evidence type="ECO:0000259" key="8">
    <source>
        <dbReference type="PROSITE" id="PS50072"/>
    </source>
</evidence>
<feature type="region of interest" description="Disordered" evidence="7">
    <location>
        <begin position="193"/>
        <end position="219"/>
    </location>
</feature>
<dbReference type="PANTHER" id="PTHR11071">
    <property type="entry name" value="PEPTIDYL-PROLYL CIS-TRANS ISOMERASE"/>
    <property type="match status" value="1"/>
</dbReference>
<comment type="function">
    <text evidence="6">PPIases accelerate the folding of proteins. It catalyzes the cis-trans isomerization of proline imidic peptide bonds in oligopeptides.</text>
</comment>
<proteinExistence type="inferred from homology"/>
<reference evidence="9" key="1">
    <citation type="submission" date="2023-01" db="EMBL/GenBank/DDBJ databases">
        <authorList>
            <person name="Van Ghelder C."/>
            <person name="Rancurel C."/>
        </authorList>
    </citation>
    <scope>NUCLEOTIDE SEQUENCE</scope>
    <source>
        <strain evidence="9">CNCM I-4278</strain>
    </source>
</reference>
<comment type="caution">
    <text evidence="9">The sequence shown here is derived from an EMBL/GenBank/DDBJ whole genome shotgun (WGS) entry which is preliminary data.</text>
</comment>
<dbReference type="Pfam" id="PF00160">
    <property type="entry name" value="Pro_isomerase"/>
    <property type="match status" value="1"/>
</dbReference>
<evidence type="ECO:0000313" key="10">
    <source>
        <dbReference type="Proteomes" id="UP001152607"/>
    </source>
</evidence>
<keyword evidence="4 6" id="KW-0413">Isomerase</keyword>
<protein>
    <recommendedName>
        <fullName evidence="6">Peptidyl-prolyl cis-trans isomerase</fullName>
        <shortName evidence="6">PPIase</shortName>
        <ecNumber evidence="6">5.2.1.8</ecNumber>
    </recommendedName>
</protein>
<feature type="domain" description="PPIase cyclophilin-type" evidence="8">
    <location>
        <begin position="52"/>
        <end position="211"/>
    </location>
</feature>
<dbReference type="EMBL" id="CAOQHR010000003">
    <property type="protein sequence ID" value="CAI6332149.1"/>
    <property type="molecule type" value="Genomic_DNA"/>
</dbReference>
<organism evidence="9 10">
    <name type="scientific">Periconia digitata</name>
    <dbReference type="NCBI Taxonomy" id="1303443"/>
    <lineage>
        <taxon>Eukaryota</taxon>
        <taxon>Fungi</taxon>
        <taxon>Dikarya</taxon>
        <taxon>Ascomycota</taxon>
        <taxon>Pezizomycotina</taxon>
        <taxon>Dothideomycetes</taxon>
        <taxon>Pleosporomycetidae</taxon>
        <taxon>Pleosporales</taxon>
        <taxon>Massarineae</taxon>
        <taxon>Periconiaceae</taxon>
        <taxon>Periconia</taxon>
    </lineage>
</organism>
<accession>A0A9W4UA34</accession>
<keyword evidence="2" id="KW-0732">Signal</keyword>
<comment type="catalytic activity">
    <reaction evidence="1 6">
        <text>[protein]-peptidylproline (omega=180) = [protein]-peptidylproline (omega=0)</text>
        <dbReference type="Rhea" id="RHEA:16237"/>
        <dbReference type="Rhea" id="RHEA-COMP:10747"/>
        <dbReference type="Rhea" id="RHEA-COMP:10748"/>
        <dbReference type="ChEBI" id="CHEBI:83833"/>
        <dbReference type="ChEBI" id="CHEBI:83834"/>
        <dbReference type="EC" id="5.2.1.8"/>
    </reaction>
</comment>
<name>A0A9W4UA34_9PLEO</name>
<dbReference type="PROSITE" id="PS00170">
    <property type="entry name" value="CSA_PPIASE_1"/>
    <property type="match status" value="1"/>
</dbReference>
<evidence type="ECO:0000313" key="9">
    <source>
        <dbReference type="EMBL" id="CAI6332149.1"/>
    </source>
</evidence>
<keyword evidence="10" id="KW-1185">Reference proteome</keyword>
<dbReference type="FunFam" id="2.40.100.10:FF:000019">
    <property type="entry name" value="Peptidyl-prolyl cis-trans isomerase"/>
    <property type="match status" value="1"/>
</dbReference>
<evidence type="ECO:0000256" key="6">
    <source>
        <dbReference type="RuleBase" id="RU363019"/>
    </source>
</evidence>
<dbReference type="PROSITE" id="PS50072">
    <property type="entry name" value="CSA_PPIASE_2"/>
    <property type="match status" value="1"/>
</dbReference>
<evidence type="ECO:0000256" key="7">
    <source>
        <dbReference type="SAM" id="MobiDB-lite"/>
    </source>
</evidence>
<gene>
    <name evidence="9" type="ORF">PDIGIT_LOCUS5179</name>
</gene>
<evidence type="ECO:0000256" key="4">
    <source>
        <dbReference type="ARBA" id="ARBA00023235"/>
    </source>
</evidence>
<dbReference type="InterPro" id="IPR020892">
    <property type="entry name" value="Cyclophilin-type_PPIase_CS"/>
</dbReference>
<dbReference type="EC" id="5.2.1.8" evidence="6"/>
<dbReference type="GO" id="GO:0006457">
    <property type="term" value="P:protein folding"/>
    <property type="evidence" value="ECO:0007669"/>
    <property type="project" value="InterPro"/>
</dbReference>
<dbReference type="AlphaFoldDB" id="A0A9W4UA34"/>
<dbReference type="GO" id="GO:0003755">
    <property type="term" value="F:peptidyl-prolyl cis-trans isomerase activity"/>
    <property type="evidence" value="ECO:0007669"/>
    <property type="project" value="UniProtKB-UniRule"/>
</dbReference>
<evidence type="ECO:0000256" key="1">
    <source>
        <dbReference type="ARBA" id="ARBA00000971"/>
    </source>
</evidence>
<dbReference type="PANTHER" id="PTHR11071:SF561">
    <property type="entry name" value="PEPTIDYL-PROLYL CIS-TRANS ISOMERASE D-RELATED"/>
    <property type="match status" value="1"/>
</dbReference>
<sequence>MGCGPSKAAGGGASETNKSPRHASIPTQPGRSTAPMKSERKTPSNELNPIVFFDIAIGSTKIGRIEMELFMDVVPATSENFRRLCSPGEFDGGSYKGCTFHRVIRSFMNQGGDIINNDGTGSISIYGESFDDENFQLKHTRAGLLSMANSGPNTNGSQFFMLTAAAPHLDGKHVVFGDVLDGMNVVRKIEATRTDDRDKPTSPVVITDCGQLSGAKPDV</sequence>
<dbReference type="GO" id="GO:0016018">
    <property type="term" value="F:cyclosporin A binding"/>
    <property type="evidence" value="ECO:0007669"/>
    <property type="project" value="TreeGrafter"/>
</dbReference>
<dbReference type="PRINTS" id="PR00153">
    <property type="entry name" value="CSAPPISMRASE"/>
</dbReference>
<dbReference type="SUPFAM" id="SSF50891">
    <property type="entry name" value="Cyclophilin-like"/>
    <property type="match status" value="1"/>
</dbReference>